<dbReference type="eggNOG" id="COG1724">
    <property type="taxonomic scope" value="Bacteria"/>
</dbReference>
<evidence type="ECO:0008006" key="2">
    <source>
        <dbReference type="Google" id="ProtNLM"/>
    </source>
</evidence>
<dbReference type="STRING" id="331678.Cphamn1_1946"/>
<accession>B3EM17</accession>
<name>B3EM17_CHLPB</name>
<organism evidence="1">
    <name type="scientific">Chlorobium phaeobacteroides (strain BS1)</name>
    <dbReference type="NCBI Taxonomy" id="331678"/>
    <lineage>
        <taxon>Bacteria</taxon>
        <taxon>Pseudomonadati</taxon>
        <taxon>Chlorobiota</taxon>
        <taxon>Chlorobiia</taxon>
        <taxon>Chlorobiales</taxon>
        <taxon>Chlorobiaceae</taxon>
        <taxon>Chlorobium/Pelodictyon group</taxon>
        <taxon>Chlorobium</taxon>
    </lineage>
</organism>
<dbReference type="AlphaFoldDB" id="B3EM17"/>
<reference evidence="1" key="1">
    <citation type="submission" date="2008-06" db="EMBL/GenBank/DDBJ databases">
        <title>Complete sequence of Chlorobium phaeobacteroides BS1.</title>
        <authorList>
            <consortium name="US DOE Joint Genome Institute"/>
            <person name="Lucas S."/>
            <person name="Copeland A."/>
            <person name="Lapidus A."/>
            <person name="Glavina del Rio T."/>
            <person name="Dalin E."/>
            <person name="Tice H."/>
            <person name="Bruce D."/>
            <person name="Goodwin L."/>
            <person name="Pitluck S."/>
            <person name="Schmutz J."/>
            <person name="Larimer F."/>
            <person name="Land M."/>
            <person name="Hauser L."/>
            <person name="Kyrpides N."/>
            <person name="Ovchinnikova G."/>
            <person name="Li T."/>
            <person name="Liu Z."/>
            <person name="Zhao F."/>
            <person name="Overmann J."/>
            <person name="Bryant D.A."/>
            <person name="Richardson P."/>
        </authorList>
    </citation>
    <scope>NUCLEOTIDE SEQUENCE [LARGE SCALE GENOMIC DNA]</scope>
    <source>
        <strain evidence="1">BS1</strain>
    </source>
</reference>
<proteinExistence type="predicted"/>
<dbReference type="OrthoDB" id="129814at2"/>
<sequence length="86" mass="9652">MGKYSKLREKIFSGTADSNIDFGELCQLLLRLGFKQRVKGGHHIFGKDGIAEIINLQPKGSKSKPYQVKQVRSILVKYQLGESDVD</sequence>
<dbReference type="KEGG" id="cpb:Cphamn1_1946"/>
<gene>
    <name evidence="1" type="ordered locus">Cphamn1_1946</name>
</gene>
<dbReference type="EMBL" id="CP001101">
    <property type="protein sequence ID" value="ACE04858.1"/>
    <property type="molecule type" value="Genomic_DNA"/>
</dbReference>
<dbReference type="SUPFAM" id="SSF54786">
    <property type="entry name" value="YcfA/nrd intein domain"/>
    <property type="match status" value="1"/>
</dbReference>
<evidence type="ECO:0000313" key="1">
    <source>
        <dbReference type="EMBL" id="ACE04858.1"/>
    </source>
</evidence>
<dbReference type="HOGENOM" id="CLU_164851_1_0_10"/>
<protein>
    <recommendedName>
        <fullName evidence="2">YcfA family protein</fullName>
    </recommendedName>
</protein>